<proteinExistence type="predicted"/>
<accession>A0AAQ4ELZ9</accession>
<organism evidence="1 2">
    <name type="scientific">Amblyomma americanum</name>
    <name type="common">Lone star tick</name>
    <dbReference type="NCBI Taxonomy" id="6943"/>
    <lineage>
        <taxon>Eukaryota</taxon>
        <taxon>Metazoa</taxon>
        <taxon>Ecdysozoa</taxon>
        <taxon>Arthropoda</taxon>
        <taxon>Chelicerata</taxon>
        <taxon>Arachnida</taxon>
        <taxon>Acari</taxon>
        <taxon>Parasitiformes</taxon>
        <taxon>Ixodida</taxon>
        <taxon>Ixodoidea</taxon>
        <taxon>Ixodidae</taxon>
        <taxon>Amblyomminae</taxon>
        <taxon>Amblyomma</taxon>
    </lineage>
</organism>
<reference evidence="1 2" key="1">
    <citation type="journal article" date="2023" name="Arcadia Sci">
        <title>De novo assembly of a long-read Amblyomma americanum tick genome.</title>
        <authorList>
            <person name="Chou S."/>
            <person name="Poskanzer K.E."/>
            <person name="Rollins M."/>
            <person name="Thuy-Boun P.S."/>
        </authorList>
    </citation>
    <scope>NUCLEOTIDE SEQUENCE [LARGE SCALE GENOMIC DNA]</scope>
    <source>
        <strain evidence="1">F_SG_1</strain>
        <tissue evidence="1">Salivary glands</tissue>
    </source>
</reference>
<dbReference type="EMBL" id="JARKHS020013786">
    <property type="protein sequence ID" value="KAK8775737.1"/>
    <property type="molecule type" value="Genomic_DNA"/>
</dbReference>
<keyword evidence="2" id="KW-1185">Reference proteome</keyword>
<name>A0AAQ4ELZ9_AMBAM</name>
<evidence type="ECO:0000313" key="1">
    <source>
        <dbReference type="EMBL" id="KAK8775737.1"/>
    </source>
</evidence>
<comment type="caution">
    <text evidence="1">The sequence shown here is derived from an EMBL/GenBank/DDBJ whole genome shotgun (WGS) entry which is preliminary data.</text>
</comment>
<feature type="non-terminal residue" evidence="1">
    <location>
        <position position="178"/>
    </location>
</feature>
<dbReference type="AlphaFoldDB" id="A0AAQ4ELZ9"/>
<evidence type="ECO:0000313" key="2">
    <source>
        <dbReference type="Proteomes" id="UP001321473"/>
    </source>
</evidence>
<dbReference type="Proteomes" id="UP001321473">
    <property type="component" value="Unassembled WGS sequence"/>
</dbReference>
<protein>
    <submittedName>
        <fullName evidence="1">Uncharacterized protein</fullName>
    </submittedName>
</protein>
<gene>
    <name evidence="1" type="ORF">V5799_030922</name>
</gene>
<sequence>MEPTPPGLAADDEAENALRTATISALKATRVPATGQSAWQKAAGIFQGCTTFTSSEDTEFAVLKSWMVWLNLDPLNLAASWTVDPVDMVVRLALDLGVPAVFDFKLSDRTFIGGKRAMQFRISDMRQDWLKIRDALMRRNYGPILVRRSYSYLLSSYPGYNSGRHRGIAEKLYSYDEA</sequence>